<reference evidence="1" key="1">
    <citation type="journal article" date="2015" name="Proc. Natl. Acad. Sci. U.S.A.">
        <title>Networks of energetic and metabolic interactions define dynamics in microbial communities.</title>
        <authorList>
            <person name="Embree M."/>
            <person name="Liu J.K."/>
            <person name="Al-Bassam M.M."/>
            <person name="Zengler K."/>
        </authorList>
    </citation>
    <scope>NUCLEOTIDE SEQUENCE</scope>
</reference>
<comment type="caution">
    <text evidence="1">The sequence shown here is derived from an EMBL/GenBank/DDBJ whole genome shotgun (WGS) entry which is preliminary data.</text>
</comment>
<dbReference type="EMBL" id="LNQE01001416">
    <property type="protein sequence ID" value="KUG17886.1"/>
    <property type="molecule type" value="Genomic_DNA"/>
</dbReference>
<accession>A0A0W8FAS9</accession>
<sequence>MYAAGWKISCVWVVEKVNPTKKGNRSYHYWMAMKATSLAIKI</sequence>
<name>A0A0W8FAS9_9ZZZZ</name>
<gene>
    <name evidence="1" type="ORF">ASZ90_012417</name>
</gene>
<dbReference type="AlphaFoldDB" id="A0A0W8FAS9"/>
<organism evidence="1">
    <name type="scientific">hydrocarbon metagenome</name>
    <dbReference type="NCBI Taxonomy" id="938273"/>
    <lineage>
        <taxon>unclassified sequences</taxon>
        <taxon>metagenomes</taxon>
        <taxon>ecological metagenomes</taxon>
    </lineage>
</organism>
<proteinExistence type="predicted"/>
<evidence type="ECO:0000313" key="1">
    <source>
        <dbReference type="EMBL" id="KUG17886.1"/>
    </source>
</evidence>
<protein>
    <submittedName>
        <fullName evidence="1">Uncharacterized protein</fullName>
    </submittedName>
</protein>